<geneLocation type="plasmid" evidence="1 2">
    <name>pXCEL01</name>
</geneLocation>
<proteinExistence type="predicted"/>
<dbReference type="RefSeq" id="WP_012880202.1">
    <property type="nucleotide sequence ID" value="NC_013531.1"/>
</dbReference>
<dbReference type="KEGG" id="xce:Xcel_3463"/>
<sequence length="97" mass="10915">MTATDDVDTIAAVIYNACPAHQRVRPGGDPMDHRDWEDVPFADLPERYREKDYARRRALAVIEYLRTHAELMDGPDVAGRARVADDGARGQTLHVRA</sequence>
<dbReference type="EMBL" id="CP001822">
    <property type="protein sequence ID" value="ACZ32462.1"/>
    <property type="molecule type" value="Genomic_DNA"/>
</dbReference>
<protein>
    <submittedName>
        <fullName evidence="1">Uncharacterized protein</fullName>
    </submittedName>
</protein>
<keyword evidence="1" id="KW-0614">Plasmid</keyword>
<name>D1C0Z6_XYLCX</name>
<dbReference type="HOGENOM" id="CLU_2345971_0_0_11"/>
<keyword evidence="2" id="KW-1185">Reference proteome</keyword>
<organism evidence="1 2">
    <name type="scientific">Xylanimonas cellulosilytica (strain DSM 15894 / JCM 12276 / CECT 5975 / KCTC 9989 / LMG 20990 / NBRC 107835 / XIL07)</name>
    <dbReference type="NCBI Taxonomy" id="446471"/>
    <lineage>
        <taxon>Bacteria</taxon>
        <taxon>Bacillati</taxon>
        <taxon>Actinomycetota</taxon>
        <taxon>Actinomycetes</taxon>
        <taxon>Micrococcales</taxon>
        <taxon>Promicromonosporaceae</taxon>
        <taxon>Xylanimonas</taxon>
    </lineage>
</organism>
<reference evidence="1 2" key="1">
    <citation type="journal article" date="2010" name="Stand. Genomic Sci.">
        <title>Complete genome sequence of Xylanimonas cellulosilytica type strain (XIL07).</title>
        <authorList>
            <person name="Foster B."/>
            <person name="Pukall R."/>
            <person name="Abt B."/>
            <person name="Nolan M."/>
            <person name="Glavina Del Rio T."/>
            <person name="Chen F."/>
            <person name="Lucas S."/>
            <person name="Tice H."/>
            <person name="Pitluck S."/>
            <person name="Cheng J.-F."/>
            <person name="Chertkov O."/>
            <person name="Brettin T."/>
            <person name="Han C."/>
            <person name="Detter J.C."/>
            <person name="Bruce D."/>
            <person name="Goodwin L."/>
            <person name="Ivanova N."/>
            <person name="Mavromatis K."/>
            <person name="Pati A."/>
            <person name="Mikhailova N."/>
            <person name="Chen A."/>
            <person name="Palaniappan K."/>
            <person name="Land M."/>
            <person name="Hauser L."/>
            <person name="Chang Y.-J."/>
            <person name="Jeffries C.D."/>
            <person name="Chain P."/>
            <person name="Rohde M."/>
            <person name="Goeker M."/>
            <person name="Bristow J."/>
            <person name="Eisen J.A."/>
            <person name="Markowitz V."/>
            <person name="Hugenholtz P."/>
            <person name="Kyrpides N.C."/>
            <person name="Klenk H.-P."/>
            <person name="Lapidus A."/>
        </authorList>
    </citation>
    <scope>NUCLEOTIDE SEQUENCE [LARGE SCALE GENOMIC DNA]</scope>
    <source>
        <strain evidence="2">DSM 15894 / CECT 5975 / LMG 20990 / XIL07</strain>
        <plasmid evidence="2">Plasmid pXCEL01</plasmid>
    </source>
</reference>
<gene>
    <name evidence="1" type="ORF">Xcel_3463</name>
</gene>
<evidence type="ECO:0000313" key="2">
    <source>
        <dbReference type="Proteomes" id="UP000002255"/>
    </source>
</evidence>
<accession>D1C0Z6</accession>
<dbReference type="Proteomes" id="UP000002255">
    <property type="component" value="Plasmid pXCEL01"/>
</dbReference>
<dbReference type="AlphaFoldDB" id="D1C0Z6"/>
<evidence type="ECO:0000313" key="1">
    <source>
        <dbReference type="EMBL" id="ACZ32462.1"/>
    </source>
</evidence>